<reference evidence="5" key="1">
    <citation type="submission" date="2022-11" db="UniProtKB">
        <authorList>
            <consortium name="WormBaseParasite"/>
        </authorList>
    </citation>
    <scope>IDENTIFICATION</scope>
</reference>
<sequence>MGFFLNWYLGLLAPKTLFFFCFLQDFAAAVIDMNIMQMFVELNVLIAADRKRPPLNNDFASFSYAYLLLERLRLLLRPLKPYSPFDGRLSGKFRTEEVGDLMHVTSSISKDVMNVESARRLSFYRWPHKDFKYTSSSRMSEAGFYLQPSGDGDDKVMCFACSICLISWEQDDDPYQEHERHSPSCKFLTAPLSSTNIPIAATMSSLAPLKWNDEVESQQKSTIENKCEKLIIGTMTTKSLWFAFADPSGNKPQINLIHLDKVAQAVNTLIVDTFDPFLSNAIGLKPPNLPAAPQSLPPIETLTNVIVAAAQQRRVTWSDEPTVMTIEQQQPPLERILLLDQNIAEEAFEDEREEEMVSPGLIEDQDDEELKQHQPSPHVSISPENFDNRIVKITAICSAGVGNDPIDNREDSRQHLLGDSTDAMDCNVEMMSNSSKITAVLFVGISVDEVSILYEQHDVSTIIMQCFRLPDELDSRNFRRFSCGEVILLDLNSGFSMPIFDPKDSEDEQIASDIALCSSEGRSELDQIVVLTSKGRILCFDVKLPFPPVIGDERNEKIFFEISNALKAASSKSPIGEFQLQNELTEASSSSLDGMLAADDKTFSSFDSLDNLWSLTRLHGAASLTSAFQCSTASTFMETSSWNTLLANEVQVHAPSNWIDTTIARQRRSRRATTATSTFTCSSTSLMSDDKRVGGGGEQQTTTKLQNTRTVWSFSRIEETTFPIAASNILDQNLVFEFSMPPIMPVSHIEISLGSITNYSSPSSQPQIGGILSIWLLDSDAIKRLFAKISSSSGSFSASHNKQMLLSLLGENPENFVEEDAKCIYGPISIDELSCNLNRHSNVVRLRISTSALLLGAADLFNGDKTQKGWSNQPLHFFIHYKPPESVVNEGLNIYKTSTGKSLFLRQQQQTKLLERFGIFRGGGGTCSSGGGDSTTIITPASVGSPLKRSHPGGGGGGSDSSNQNGGGNNTKSSPPFYYPASSVKSTTNLGSTQVPTLFSLRIHFCSIHGLKSEN</sequence>
<dbReference type="Pfam" id="PF00653">
    <property type="entry name" value="BIR"/>
    <property type="match status" value="1"/>
</dbReference>
<dbReference type="PANTHER" id="PTHR46771:SF5">
    <property type="entry name" value="DETERIN"/>
    <property type="match status" value="1"/>
</dbReference>
<feature type="compositionally biased region" description="Gly residues" evidence="3">
    <location>
        <begin position="952"/>
        <end position="969"/>
    </location>
</feature>
<evidence type="ECO:0000313" key="5">
    <source>
        <dbReference type="WBParaSite" id="Minc3s00287g09470"/>
    </source>
</evidence>
<proteinExistence type="predicted"/>
<dbReference type="Gene3D" id="1.10.1170.10">
    <property type="entry name" value="Inhibitor Of Apoptosis Protein (2mihbC-IAP-1), Chain A"/>
    <property type="match status" value="1"/>
</dbReference>
<dbReference type="AlphaFoldDB" id="A0A914L6K0"/>
<protein>
    <submittedName>
        <fullName evidence="5">Baculoviral IAP repeat-containing protein 6</fullName>
    </submittedName>
</protein>
<dbReference type="SMART" id="SM00238">
    <property type="entry name" value="BIR"/>
    <property type="match status" value="1"/>
</dbReference>
<dbReference type="PANTHER" id="PTHR46771">
    <property type="entry name" value="DETERIN"/>
    <property type="match status" value="1"/>
</dbReference>
<dbReference type="GO" id="GO:0046872">
    <property type="term" value="F:metal ion binding"/>
    <property type="evidence" value="ECO:0007669"/>
    <property type="project" value="UniProtKB-KW"/>
</dbReference>
<keyword evidence="1" id="KW-0479">Metal-binding</keyword>
<name>A0A914L6K0_MELIC</name>
<dbReference type="InterPro" id="IPR001370">
    <property type="entry name" value="BIR_rpt"/>
</dbReference>
<evidence type="ECO:0000313" key="4">
    <source>
        <dbReference type="Proteomes" id="UP000887563"/>
    </source>
</evidence>
<keyword evidence="4" id="KW-1185">Reference proteome</keyword>
<dbReference type="CDD" id="cd00022">
    <property type="entry name" value="BIR"/>
    <property type="match status" value="1"/>
</dbReference>
<feature type="region of interest" description="Disordered" evidence="3">
    <location>
        <begin position="925"/>
        <end position="980"/>
    </location>
</feature>
<dbReference type="InterPro" id="IPR051190">
    <property type="entry name" value="Baculoviral_IAP"/>
</dbReference>
<dbReference type="PROSITE" id="PS50143">
    <property type="entry name" value="BIR_REPEAT_2"/>
    <property type="match status" value="1"/>
</dbReference>
<accession>A0A914L6K0</accession>
<evidence type="ECO:0000256" key="3">
    <source>
        <dbReference type="SAM" id="MobiDB-lite"/>
    </source>
</evidence>
<organism evidence="4 5">
    <name type="scientific">Meloidogyne incognita</name>
    <name type="common">Southern root-knot nematode worm</name>
    <name type="synonym">Oxyuris incognita</name>
    <dbReference type="NCBI Taxonomy" id="6306"/>
    <lineage>
        <taxon>Eukaryota</taxon>
        <taxon>Metazoa</taxon>
        <taxon>Ecdysozoa</taxon>
        <taxon>Nematoda</taxon>
        <taxon>Chromadorea</taxon>
        <taxon>Rhabditida</taxon>
        <taxon>Tylenchina</taxon>
        <taxon>Tylenchomorpha</taxon>
        <taxon>Tylenchoidea</taxon>
        <taxon>Meloidogynidae</taxon>
        <taxon>Meloidogyninae</taxon>
        <taxon>Meloidogyne</taxon>
        <taxon>Meloidogyne incognita group</taxon>
    </lineage>
</organism>
<dbReference type="SUPFAM" id="SSF57924">
    <property type="entry name" value="Inhibitor of apoptosis (IAP) repeat"/>
    <property type="match status" value="1"/>
</dbReference>
<dbReference type="Proteomes" id="UP000887563">
    <property type="component" value="Unplaced"/>
</dbReference>
<evidence type="ECO:0000256" key="2">
    <source>
        <dbReference type="ARBA" id="ARBA00022833"/>
    </source>
</evidence>
<dbReference type="WBParaSite" id="Minc3s00287g09470">
    <property type="protein sequence ID" value="Minc3s00287g09470"/>
    <property type="gene ID" value="Minc3s00287g09470"/>
</dbReference>
<evidence type="ECO:0000256" key="1">
    <source>
        <dbReference type="ARBA" id="ARBA00022723"/>
    </source>
</evidence>
<keyword evidence="2" id="KW-0862">Zinc</keyword>